<evidence type="ECO:0000256" key="2">
    <source>
        <dbReference type="SAM" id="MobiDB-lite"/>
    </source>
</evidence>
<feature type="coiled-coil region" evidence="1">
    <location>
        <begin position="165"/>
        <end position="231"/>
    </location>
</feature>
<feature type="region of interest" description="Disordered" evidence="2">
    <location>
        <begin position="321"/>
        <end position="367"/>
    </location>
</feature>
<feature type="region of interest" description="Disordered" evidence="2">
    <location>
        <begin position="1"/>
        <end position="57"/>
    </location>
</feature>
<accession>A0A9P0ZXG6</accession>
<name>A0A9P0ZXG6_CUSEU</name>
<dbReference type="AlphaFoldDB" id="A0A9P0ZXG6"/>
<dbReference type="EMBL" id="CAMAPE010000065">
    <property type="protein sequence ID" value="CAH9114368.1"/>
    <property type="molecule type" value="Genomic_DNA"/>
</dbReference>
<reference evidence="3" key="1">
    <citation type="submission" date="2022-07" db="EMBL/GenBank/DDBJ databases">
        <authorList>
            <person name="Macas J."/>
            <person name="Novak P."/>
            <person name="Neumann P."/>
        </authorList>
    </citation>
    <scope>NUCLEOTIDE SEQUENCE</scope>
</reference>
<keyword evidence="4" id="KW-1185">Reference proteome</keyword>
<keyword evidence="1" id="KW-0175">Coiled coil</keyword>
<gene>
    <name evidence="3" type="ORF">CEURO_LOCUS20335</name>
</gene>
<evidence type="ECO:0000256" key="1">
    <source>
        <dbReference type="SAM" id="Coils"/>
    </source>
</evidence>
<organism evidence="3 4">
    <name type="scientific">Cuscuta europaea</name>
    <name type="common">European dodder</name>
    <dbReference type="NCBI Taxonomy" id="41803"/>
    <lineage>
        <taxon>Eukaryota</taxon>
        <taxon>Viridiplantae</taxon>
        <taxon>Streptophyta</taxon>
        <taxon>Embryophyta</taxon>
        <taxon>Tracheophyta</taxon>
        <taxon>Spermatophyta</taxon>
        <taxon>Magnoliopsida</taxon>
        <taxon>eudicotyledons</taxon>
        <taxon>Gunneridae</taxon>
        <taxon>Pentapetalae</taxon>
        <taxon>asterids</taxon>
        <taxon>lamiids</taxon>
        <taxon>Solanales</taxon>
        <taxon>Convolvulaceae</taxon>
        <taxon>Cuscuteae</taxon>
        <taxon>Cuscuta</taxon>
        <taxon>Cuscuta subgen. Cuscuta</taxon>
    </lineage>
</organism>
<evidence type="ECO:0000313" key="3">
    <source>
        <dbReference type="EMBL" id="CAH9114368.1"/>
    </source>
</evidence>
<feature type="compositionally biased region" description="Basic and acidic residues" evidence="2">
    <location>
        <begin position="326"/>
        <end position="342"/>
    </location>
</feature>
<sequence length="367" mass="40219">MDAGTQKPAGDFFKKSEGPSTVPTADAAAAKRKAAGKAPEGKKPKKGDTGNKDPPVVIVDEHSASGTHVEMPTAEMLMGIGELPSEVLQVSLPRGTAVMNCTVDPRVLLRGMTPEIDRAVLGEDDDVALEDKILRSSLTACIALSEQARRREDWRLHKAEQDAKMKELVHQKSDSIRQMAALEESLRHMTLRVEVADRGKAEAERSRVEAIEKAAKEAEAAKAEAVAKAREEAISGFLAEGWKAEGHKQWLCLVVESSVDEWCDGPSVEWVSRKGKQYYDGGEFFTQALIYRRMAHHLKIEPKDFDPAAYGLPLLQPDVRVPLPPDVERPDLEDTELTKEAEGDGEEAGVEVTSKPVEEENAESFCT</sequence>
<proteinExistence type="predicted"/>
<evidence type="ECO:0000313" key="4">
    <source>
        <dbReference type="Proteomes" id="UP001152484"/>
    </source>
</evidence>
<protein>
    <submittedName>
        <fullName evidence="3">Uncharacterized protein</fullName>
    </submittedName>
</protein>
<dbReference type="Proteomes" id="UP001152484">
    <property type="component" value="Unassembled WGS sequence"/>
</dbReference>
<comment type="caution">
    <text evidence="3">The sequence shown here is derived from an EMBL/GenBank/DDBJ whole genome shotgun (WGS) entry which is preliminary data.</text>
</comment>
<feature type="compositionally biased region" description="Basic and acidic residues" evidence="2">
    <location>
        <begin position="39"/>
        <end position="51"/>
    </location>
</feature>